<dbReference type="OrthoDB" id="10447817at2759"/>
<keyword evidence="2" id="KW-0472">Membrane</keyword>
<evidence type="ECO:0000313" key="4">
    <source>
        <dbReference type="Proteomes" id="UP000809789"/>
    </source>
</evidence>
<accession>A0A8K0PG87</accession>
<dbReference type="EMBL" id="JAESVG020000009">
    <property type="protein sequence ID" value="KAG8624329.1"/>
    <property type="molecule type" value="Genomic_DNA"/>
</dbReference>
<keyword evidence="4" id="KW-1185">Reference proteome</keyword>
<evidence type="ECO:0000256" key="2">
    <source>
        <dbReference type="SAM" id="Phobius"/>
    </source>
</evidence>
<dbReference type="AlphaFoldDB" id="A0A8K0PG87"/>
<evidence type="ECO:0000313" key="3">
    <source>
        <dbReference type="EMBL" id="KAG8624329.1"/>
    </source>
</evidence>
<organism evidence="3 4">
    <name type="scientific">Elsinoe batatas</name>
    <dbReference type="NCBI Taxonomy" id="2601811"/>
    <lineage>
        <taxon>Eukaryota</taxon>
        <taxon>Fungi</taxon>
        <taxon>Dikarya</taxon>
        <taxon>Ascomycota</taxon>
        <taxon>Pezizomycotina</taxon>
        <taxon>Dothideomycetes</taxon>
        <taxon>Dothideomycetidae</taxon>
        <taxon>Myriangiales</taxon>
        <taxon>Elsinoaceae</taxon>
        <taxon>Elsinoe</taxon>
    </lineage>
</organism>
<protein>
    <submittedName>
        <fullName evidence="3">Uncharacterized protein</fullName>
    </submittedName>
</protein>
<gene>
    <name evidence="3" type="ORF">KVT40_007396</name>
</gene>
<sequence length="176" mass="19404">MQSRDLRAGGSRLSLSGTDASGNAGRSTIERMKGRCVAATSGKADLAHHCHIYALHPPTQNKYIITSQTVTILLYRSSRHLKTCRCLFVASLLSQSSSSTAAVRIADRTVVASLGLVCRRSVRGCRIESVVPNLKRPLRVWHDDLSFLLILQHGTFFTPFLLVVLIPYCRQSNPQV</sequence>
<keyword evidence="2" id="KW-1133">Transmembrane helix</keyword>
<feature type="region of interest" description="Disordered" evidence="1">
    <location>
        <begin position="1"/>
        <end position="26"/>
    </location>
</feature>
<dbReference type="Proteomes" id="UP000809789">
    <property type="component" value="Unassembled WGS sequence"/>
</dbReference>
<keyword evidence="2" id="KW-0812">Transmembrane</keyword>
<comment type="caution">
    <text evidence="3">The sequence shown here is derived from an EMBL/GenBank/DDBJ whole genome shotgun (WGS) entry which is preliminary data.</text>
</comment>
<name>A0A8K0PG87_9PEZI</name>
<feature type="compositionally biased region" description="Polar residues" evidence="1">
    <location>
        <begin position="13"/>
        <end position="26"/>
    </location>
</feature>
<feature type="transmembrane region" description="Helical" evidence="2">
    <location>
        <begin position="145"/>
        <end position="168"/>
    </location>
</feature>
<evidence type="ECO:0000256" key="1">
    <source>
        <dbReference type="SAM" id="MobiDB-lite"/>
    </source>
</evidence>
<reference evidence="3" key="1">
    <citation type="submission" date="2021-07" db="EMBL/GenBank/DDBJ databases">
        <title>Elsinoe batatas strain:CRI-CJ2 Genome sequencing and assembly.</title>
        <authorList>
            <person name="Huang L."/>
        </authorList>
    </citation>
    <scope>NUCLEOTIDE SEQUENCE</scope>
    <source>
        <strain evidence="3">CRI-CJ2</strain>
    </source>
</reference>
<proteinExistence type="predicted"/>